<protein>
    <submittedName>
        <fullName evidence="2">Uncharacterized protein</fullName>
    </submittedName>
</protein>
<dbReference type="EMBL" id="AZFJ01000045">
    <property type="protein sequence ID" value="KRL86335.1"/>
    <property type="molecule type" value="Genomic_DNA"/>
</dbReference>
<dbReference type="Proteomes" id="UP000051922">
    <property type="component" value="Unassembled WGS sequence"/>
</dbReference>
<feature type="transmembrane region" description="Helical" evidence="1">
    <location>
        <begin position="5"/>
        <end position="23"/>
    </location>
</feature>
<dbReference type="RefSeq" id="WP_156302124.1">
    <property type="nucleotide sequence ID" value="NZ_AZFJ01000045.1"/>
</dbReference>
<evidence type="ECO:0000313" key="3">
    <source>
        <dbReference type="Proteomes" id="UP000051922"/>
    </source>
</evidence>
<keyword evidence="1" id="KW-0472">Membrane</keyword>
<evidence type="ECO:0000256" key="1">
    <source>
        <dbReference type="SAM" id="Phobius"/>
    </source>
</evidence>
<name>A0A0R1TYN6_9LACO</name>
<organism evidence="2 3">
    <name type="scientific">Lacticaseibacillus pantheris DSM 15945 = JCM 12539 = NBRC 106106</name>
    <dbReference type="NCBI Taxonomy" id="1423783"/>
    <lineage>
        <taxon>Bacteria</taxon>
        <taxon>Bacillati</taxon>
        <taxon>Bacillota</taxon>
        <taxon>Bacilli</taxon>
        <taxon>Lactobacillales</taxon>
        <taxon>Lactobacillaceae</taxon>
        <taxon>Lacticaseibacillus</taxon>
    </lineage>
</organism>
<proteinExistence type="predicted"/>
<reference evidence="2 3" key="1">
    <citation type="journal article" date="2015" name="Genome Announc.">
        <title>Expanding the biotechnology potential of lactobacilli through comparative genomics of 213 strains and associated genera.</title>
        <authorList>
            <person name="Sun Z."/>
            <person name="Harris H.M."/>
            <person name="McCann A."/>
            <person name="Guo C."/>
            <person name="Argimon S."/>
            <person name="Zhang W."/>
            <person name="Yang X."/>
            <person name="Jeffery I.B."/>
            <person name="Cooney J.C."/>
            <person name="Kagawa T.F."/>
            <person name="Liu W."/>
            <person name="Song Y."/>
            <person name="Salvetti E."/>
            <person name="Wrobel A."/>
            <person name="Rasinkangas P."/>
            <person name="Parkhill J."/>
            <person name="Rea M.C."/>
            <person name="O'Sullivan O."/>
            <person name="Ritari J."/>
            <person name="Douillard F.P."/>
            <person name="Paul Ross R."/>
            <person name="Yang R."/>
            <person name="Briner A.E."/>
            <person name="Felis G.E."/>
            <person name="de Vos W.M."/>
            <person name="Barrangou R."/>
            <person name="Klaenhammer T.R."/>
            <person name="Caufield P.W."/>
            <person name="Cui Y."/>
            <person name="Zhang H."/>
            <person name="O'Toole P.W."/>
        </authorList>
    </citation>
    <scope>NUCLEOTIDE SEQUENCE [LARGE SCALE GENOMIC DNA]</scope>
    <source>
        <strain evidence="2 3">DSM 15945</strain>
    </source>
</reference>
<keyword evidence="3" id="KW-1185">Reference proteome</keyword>
<keyword evidence="1" id="KW-0812">Transmembrane</keyword>
<evidence type="ECO:0000313" key="2">
    <source>
        <dbReference type="EMBL" id="KRL86335.1"/>
    </source>
</evidence>
<accession>A0A0R1TYN6</accession>
<keyword evidence="1" id="KW-1133">Transmembrane helix</keyword>
<sequence>MRINFLVLSLIILQIVVLVLMPVIPYGGLLCWVVGALLLFAVAWPAFQGKRSR</sequence>
<feature type="transmembrane region" description="Helical" evidence="1">
    <location>
        <begin position="29"/>
        <end position="47"/>
    </location>
</feature>
<dbReference type="AlphaFoldDB" id="A0A0R1TYN6"/>
<gene>
    <name evidence="2" type="ORF">FC50_GL000854</name>
</gene>
<dbReference type="PATRIC" id="fig|1423783.4.peg.881"/>
<comment type="caution">
    <text evidence="2">The sequence shown here is derived from an EMBL/GenBank/DDBJ whole genome shotgun (WGS) entry which is preliminary data.</text>
</comment>